<name>A0A2Z6DWN1_HYDTE</name>
<accession>A0A2Z6DWN1</accession>
<dbReference type="EMBL" id="AP018558">
    <property type="protein sequence ID" value="BBD76861.1"/>
    <property type="molecule type" value="Genomic_DNA"/>
</dbReference>
<dbReference type="KEGG" id="htl:HPTL_0593"/>
<dbReference type="InterPro" id="IPR018968">
    <property type="entry name" value="Phasin"/>
</dbReference>
<dbReference type="NCBIfam" id="TIGR01841">
    <property type="entry name" value="phasin"/>
    <property type="match status" value="1"/>
</dbReference>
<gene>
    <name evidence="2" type="ORF">HPTL_0593</name>
</gene>
<evidence type="ECO:0000259" key="1">
    <source>
        <dbReference type="Pfam" id="PF09361"/>
    </source>
</evidence>
<proteinExistence type="predicted"/>
<sequence>MIMSSKKTTTKPSPTDEPWAAMMNEWLALTQSAMAQTQRLVALQNELARTLFEESIRASQALADTSDPSAQQQQQQAFAQRVTQQVIAAMNEVTQLTVKSQAEMNQFLTRSLETSGALWQRWWQQGSAEQKGAVSPFPWGITQAGQPLWPDPSKTLEAMQEATRMTTEMWQKMAGIGQSEKPQQ</sequence>
<organism evidence="2 3">
    <name type="scientific">Hydrogenophilus thermoluteolus</name>
    <name type="common">Pseudomonas hydrogenothermophila</name>
    <dbReference type="NCBI Taxonomy" id="297"/>
    <lineage>
        <taxon>Bacteria</taxon>
        <taxon>Pseudomonadati</taxon>
        <taxon>Pseudomonadota</taxon>
        <taxon>Hydrogenophilia</taxon>
        <taxon>Hydrogenophilales</taxon>
        <taxon>Hydrogenophilaceae</taxon>
        <taxon>Hydrogenophilus</taxon>
    </lineage>
</organism>
<evidence type="ECO:0000313" key="2">
    <source>
        <dbReference type="EMBL" id="BBD76861.1"/>
    </source>
</evidence>
<evidence type="ECO:0000313" key="3">
    <source>
        <dbReference type="Proteomes" id="UP000262004"/>
    </source>
</evidence>
<reference evidence="2 3" key="1">
    <citation type="submission" date="2018-04" db="EMBL/GenBank/DDBJ databases">
        <title>Complete genome sequence of Hydrogenophilus thermoluteolus TH-1.</title>
        <authorList>
            <person name="Arai H."/>
        </authorList>
    </citation>
    <scope>NUCLEOTIDE SEQUENCE [LARGE SCALE GENOMIC DNA]</scope>
    <source>
        <strain evidence="2 3">TH-1</strain>
    </source>
</reference>
<dbReference type="Proteomes" id="UP000262004">
    <property type="component" value="Chromosome"/>
</dbReference>
<keyword evidence="3" id="KW-1185">Reference proteome</keyword>
<protein>
    <recommendedName>
        <fullName evidence="1">Phasin domain-containing protein</fullName>
    </recommendedName>
</protein>
<dbReference type="Pfam" id="PF09361">
    <property type="entry name" value="Phasin_2"/>
    <property type="match status" value="1"/>
</dbReference>
<dbReference type="AlphaFoldDB" id="A0A2Z6DWN1"/>
<dbReference type="InterPro" id="IPR010127">
    <property type="entry name" value="Phasin_subfam-1"/>
</dbReference>
<feature type="domain" description="Phasin" evidence="1">
    <location>
        <begin position="22"/>
        <end position="108"/>
    </location>
</feature>